<evidence type="ECO:0000313" key="3">
    <source>
        <dbReference type="Proteomes" id="UP000482800"/>
    </source>
</evidence>
<sequence>MAGQRFNWATSWWRKVRREQGTLTEERHPRTAATDPAALAAREALARLPLAQRAVIVCRVLLDLSTAETADADLLCDRLVIAGVGPSACQVRVVGTRTRTFADHPLTRRGCEDAGSIKISPDGRLAAITYQRANAPRVAVIDLATGAPRADTQIQAPAGAGQPARGGPRNPAPGRAWFAGEPGEP</sequence>
<proteinExistence type="predicted"/>
<name>A0A6V8K141_9ACTN</name>
<comment type="caution">
    <text evidence="2">The sequence shown here is derived from an EMBL/GenBank/DDBJ whole genome shotgun (WGS) entry which is preliminary data.</text>
</comment>
<dbReference type="Gene3D" id="1.10.10.10">
    <property type="entry name" value="Winged helix-like DNA-binding domain superfamily/Winged helix DNA-binding domain"/>
    <property type="match status" value="1"/>
</dbReference>
<dbReference type="RefSeq" id="WP_173056497.1">
    <property type="nucleotide sequence ID" value="NZ_BAABGO010000001.1"/>
</dbReference>
<keyword evidence="3" id="KW-1185">Reference proteome</keyword>
<organism evidence="2 3">
    <name type="scientific">Phytohabitans houttuyneae</name>
    <dbReference type="NCBI Taxonomy" id="1076126"/>
    <lineage>
        <taxon>Bacteria</taxon>
        <taxon>Bacillati</taxon>
        <taxon>Actinomycetota</taxon>
        <taxon>Actinomycetes</taxon>
        <taxon>Micromonosporales</taxon>
        <taxon>Micromonosporaceae</taxon>
    </lineage>
</organism>
<reference evidence="2 3" key="1">
    <citation type="submission" date="2020-03" db="EMBL/GenBank/DDBJ databases">
        <title>Whole genome shotgun sequence of Phytohabitans houttuyneae NBRC 108639.</title>
        <authorList>
            <person name="Komaki H."/>
            <person name="Tamura T."/>
        </authorList>
    </citation>
    <scope>NUCLEOTIDE SEQUENCE [LARGE SCALE GENOMIC DNA]</scope>
    <source>
        <strain evidence="2 3">NBRC 108639</strain>
    </source>
</reference>
<dbReference type="EMBL" id="BLPF01000001">
    <property type="protein sequence ID" value="GFJ78813.1"/>
    <property type="molecule type" value="Genomic_DNA"/>
</dbReference>
<feature type="region of interest" description="Disordered" evidence="1">
    <location>
        <begin position="156"/>
        <end position="185"/>
    </location>
</feature>
<dbReference type="AlphaFoldDB" id="A0A6V8K141"/>
<evidence type="ECO:0000256" key="1">
    <source>
        <dbReference type="SAM" id="MobiDB-lite"/>
    </source>
</evidence>
<gene>
    <name evidence="2" type="ORF">Phou_029930</name>
</gene>
<reference evidence="2 3" key="2">
    <citation type="submission" date="2020-03" db="EMBL/GenBank/DDBJ databases">
        <authorList>
            <person name="Ichikawa N."/>
            <person name="Kimura A."/>
            <person name="Kitahashi Y."/>
            <person name="Uohara A."/>
        </authorList>
    </citation>
    <scope>NUCLEOTIDE SEQUENCE [LARGE SCALE GENOMIC DNA]</scope>
    <source>
        <strain evidence="2 3">NBRC 108639</strain>
    </source>
</reference>
<feature type="compositionally biased region" description="Low complexity" evidence="1">
    <location>
        <begin position="156"/>
        <end position="176"/>
    </location>
</feature>
<dbReference type="InterPro" id="IPR036388">
    <property type="entry name" value="WH-like_DNA-bd_sf"/>
</dbReference>
<accession>A0A6V8K141</accession>
<dbReference type="Proteomes" id="UP000482800">
    <property type="component" value="Unassembled WGS sequence"/>
</dbReference>
<evidence type="ECO:0000313" key="2">
    <source>
        <dbReference type="EMBL" id="GFJ78813.1"/>
    </source>
</evidence>
<protein>
    <submittedName>
        <fullName evidence="2">Uncharacterized protein</fullName>
    </submittedName>
</protein>